<keyword evidence="1" id="KW-0472">Membrane</keyword>
<dbReference type="EMBL" id="ASPP01017495">
    <property type="protein sequence ID" value="ETO16989.1"/>
    <property type="molecule type" value="Genomic_DNA"/>
</dbReference>
<dbReference type="Proteomes" id="UP000023152">
    <property type="component" value="Unassembled WGS sequence"/>
</dbReference>
<feature type="transmembrane region" description="Helical" evidence="1">
    <location>
        <begin position="390"/>
        <end position="409"/>
    </location>
</feature>
<feature type="transmembrane region" description="Helical" evidence="1">
    <location>
        <begin position="34"/>
        <end position="56"/>
    </location>
</feature>
<proteinExistence type="predicted"/>
<keyword evidence="1" id="KW-1133">Transmembrane helix</keyword>
<keyword evidence="1" id="KW-0812">Transmembrane</keyword>
<gene>
    <name evidence="2" type="ORF">RFI_20346</name>
</gene>
<evidence type="ECO:0000256" key="1">
    <source>
        <dbReference type="SAM" id="Phobius"/>
    </source>
</evidence>
<accession>X6MT39</accession>
<name>X6MT39_RETFI</name>
<evidence type="ECO:0000313" key="2">
    <source>
        <dbReference type="EMBL" id="ETO16989.1"/>
    </source>
</evidence>
<protein>
    <submittedName>
        <fullName evidence="2">Uncharacterized protein</fullName>
    </submittedName>
</protein>
<comment type="caution">
    <text evidence="2">The sequence shown here is derived from an EMBL/GenBank/DDBJ whole genome shotgun (WGS) entry which is preliminary data.</text>
</comment>
<dbReference type="AlphaFoldDB" id="X6MT39"/>
<evidence type="ECO:0000313" key="3">
    <source>
        <dbReference type="Proteomes" id="UP000023152"/>
    </source>
</evidence>
<keyword evidence="3" id="KW-1185">Reference proteome</keyword>
<organism evidence="2 3">
    <name type="scientific">Reticulomyxa filosa</name>
    <dbReference type="NCBI Taxonomy" id="46433"/>
    <lineage>
        <taxon>Eukaryota</taxon>
        <taxon>Sar</taxon>
        <taxon>Rhizaria</taxon>
        <taxon>Retaria</taxon>
        <taxon>Foraminifera</taxon>
        <taxon>Monothalamids</taxon>
        <taxon>Reticulomyxidae</taxon>
        <taxon>Reticulomyxa</taxon>
    </lineage>
</organism>
<reference evidence="2 3" key="1">
    <citation type="journal article" date="2013" name="Curr. Biol.">
        <title>The Genome of the Foraminiferan Reticulomyxa filosa.</title>
        <authorList>
            <person name="Glockner G."/>
            <person name="Hulsmann N."/>
            <person name="Schleicher M."/>
            <person name="Noegel A.A."/>
            <person name="Eichinger L."/>
            <person name="Gallinger C."/>
            <person name="Pawlowski J."/>
            <person name="Sierra R."/>
            <person name="Euteneuer U."/>
            <person name="Pillet L."/>
            <person name="Moustafa A."/>
            <person name="Platzer M."/>
            <person name="Groth M."/>
            <person name="Szafranski K."/>
            <person name="Schliwa M."/>
        </authorList>
    </citation>
    <scope>NUCLEOTIDE SEQUENCE [LARGE SCALE GENOMIC DNA]</scope>
</reference>
<sequence length="410" mass="47712">MSNFLNQNLWFFYLKKRKVLEKSRKFGKVYLREALRFQTLPLLVVSGACLCVYSYWKIREVENRLQTLQSEQDNILSMLNQIQTNVQHLEGVQEKDNSQKQQQQQQQFNSTKWIEESVSHESISTLYFFMKHTVLSKYIPFTRPKIPGTKNEAHFELSCDVARRNAMMVSLIGMVHGSVMIRMISGNTQFFESNQFGSTIVDQFMDNLLQSVYCMDSVLFKIDTLIDYLYFRLLSSSDPATKKKIEKLQQLIIQNDYSNDNLITDKNQDRIKQLLVLRAQAKYVKQVFIDQILNSFSYKRADKHVFGLNQTTQTFHKNQNFDDHIPQTLSFQTTAASVFAFGYLLDLLITDFKETRERVLSTFIHLGRPSLNPGVSGFSDLSAMFNCLCVYAHFVACFCFLLLVNISFLK</sequence>